<evidence type="ECO:0008006" key="4">
    <source>
        <dbReference type="Google" id="ProtNLM"/>
    </source>
</evidence>
<name>A0ABU0MDQ9_9PROT</name>
<feature type="region of interest" description="Disordered" evidence="1">
    <location>
        <begin position="1"/>
        <end position="20"/>
    </location>
</feature>
<organism evidence="2 3">
    <name type="scientific">Azospirillum picis</name>
    <dbReference type="NCBI Taxonomy" id="488438"/>
    <lineage>
        <taxon>Bacteria</taxon>
        <taxon>Pseudomonadati</taxon>
        <taxon>Pseudomonadota</taxon>
        <taxon>Alphaproteobacteria</taxon>
        <taxon>Rhodospirillales</taxon>
        <taxon>Azospirillaceae</taxon>
        <taxon>Azospirillum</taxon>
    </lineage>
</organism>
<accession>A0ABU0MDQ9</accession>
<evidence type="ECO:0000313" key="3">
    <source>
        <dbReference type="Proteomes" id="UP001244552"/>
    </source>
</evidence>
<dbReference type="Pfam" id="PF11749">
    <property type="entry name" value="DUF3305"/>
    <property type="match status" value="1"/>
</dbReference>
<sequence length="183" mass="20326">MPAEFPAQPKAETPPDRAERRRVGVVVERRRVDNPWIEARWQPVVLVPPDPALADWSVVAEGADWTRHYAGSAEIALFPTETDNYKHNLDSGVPCAYVILRLGGPPPGVRLLEVTVDPGEIDTHAEAGDDVIEPLPLPLPLVLWIDGFVGRHHVARPFHKRKRDRADPEGLAPRLPPEAGRHD</sequence>
<gene>
    <name evidence="2" type="ORF">QO018_000396</name>
</gene>
<protein>
    <recommendedName>
        <fullName evidence="4">DUF3305 domain-containing protein</fullName>
    </recommendedName>
</protein>
<dbReference type="EMBL" id="JAUSVU010000001">
    <property type="protein sequence ID" value="MDQ0531564.1"/>
    <property type="molecule type" value="Genomic_DNA"/>
</dbReference>
<dbReference type="InterPro" id="IPR021736">
    <property type="entry name" value="DUF3305"/>
</dbReference>
<proteinExistence type="predicted"/>
<evidence type="ECO:0000313" key="2">
    <source>
        <dbReference type="EMBL" id="MDQ0531564.1"/>
    </source>
</evidence>
<comment type="caution">
    <text evidence="2">The sequence shown here is derived from an EMBL/GenBank/DDBJ whole genome shotgun (WGS) entry which is preliminary data.</text>
</comment>
<dbReference type="RefSeq" id="WP_209977654.1">
    <property type="nucleotide sequence ID" value="NZ_JAGINO010000001.1"/>
</dbReference>
<feature type="region of interest" description="Disordered" evidence="1">
    <location>
        <begin position="159"/>
        <end position="183"/>
    </location>
</feature>
<keyword evidence="3" id="KW-1185">Reference proteome</keyword>
<evidence type="ECO:0000256" key="1">
    <source>
        <dbReference type="SAM" id="MobiDB-lite"/>
    </source>
</evidence>
<dbReference type="Proteomes" id="UP001244552">
    <property type="component" value="Unassembled WGS sequence"/>
</dbReference>
<reference evidence="2 3" key="1">
    <citation type="submission" date="2023-07" db="EMBL/GenBank/DDBJ databases">
        <title>Genomic Encyclopedia of Type Strains, Phase IV (KMG-IV): sequencing the most valuable type-strain genomes for metagenomic binning, comparative biology and taxonomic classification.</title>
        <authorList>
            <person name="Goeker M."/>
        </authorList>
    </citation>
    <scope>NUCLEOTIDE SEQUENCE [LARGE SCALE GENOMIC DNA]</scope>
    <source>
        <strain evidence="2 3">DSM 19922</strain>
    </source>
</reference>